<gene>
    <name evidence="3" type="ORF">Cba03nite_18580</name>
</gene>
<evidence type="ECO:0000313" key="3">
    <source>
        <dbReference type="EMBL" id="GIF80509.1"/>
    </source>
</evidence>
<accession>A0A8J3JM79</accession>
<dbReference type="Pfam" id="PF14024">
    <property type="entry name" value="DUF4240"/>
    <property type="match status" value="1"/>
</dbReference>
<dbReference type="EMBL" id="BONF01000009">
    <property type="protein sequence ID" value="GIF80509.1"/>
    <property type="molecule type" value="Genomic_DNA"/>
</dbReference>
<feature type="region of interest" description="Disordered" evidence="1">
    <location>
        <begin position="164"/>
        <end position="187"/>
    </location>
</feature>
<sequence>MSAVDEAGFWDVIDESYAALECGYYDEDSPAAAVAVAWREGLAGRPLPELVEFGVHFERMLERAWTPAVWAAACLLAGGGADEWHAHFDLDDRFADFRASLVALGRESFEVVLADPDALAGLPDADAVERGDWDFFMRLRSAPAEIHARAGGDRDGFARAVAQRLGGRPRRGGPGQDGPWQIDEHSLPGRLPRLAARFPESAL</sequence>
<evidence type="ECO:0000256" key="1">
    <source>
        <dbReference type="SAM" id="MobiDB-lite"/>
    </source>
</evidence>
<feature type="domain" description="DUF4240" evidence="2">
    <location>
        <begin position="5"/>
        <end position="145"/>
    </location>
</feature>
<name>A0A8J3JM79_9ACTN</name>
<reference evidence="3 4" key="1">
    <citation type="submission" date="2021-01" db="EMBL/GenBank/DDBJ databases">
        <title>Whole genome shotgun sequence of Catellatospora bangladeshensis NBRC 107357.</title>
        <authorList>
            <person name="Komaki H."/>
            <person name="Tamura T."/>
        </authorList>
    </citation>
    <scope>NUCLEOTIDE SEQUENCE [LARGE SCALE GENOMIC DNA]</scope>
    <source>
        <strain evidence="3 4">NBRC 107357</strain>
    </source>
</reference>
<dbReference type="InterPro" id="IPR025334">
    <property type="entry name" value="DUF4240"/>
</dbReference>
<protein>
    <recommendedName>
        <fullName evidence="2">DUF4240 domain-containing protein</fullName>
    </recommendedName>
</protein>
<dbReference type="AlphaFoldDB" id="A0A8J3JM79"/>
<organism evidence="3 4">
    <name type="scientific">Catellatospora bangladeshensis</name>
    <dbReference type="NCBI Taxonomy" id="310355"/>
    <lineage>
        <taxon>Bacteria</taxon>
        <taxon>Bacillati</taxon>
        <taxon>Actinomycetota</taxon>
        <taxon>Actinomycetes</taxon>
        <taxon>Micromonosporales</taxon>
        <taxon>Micromonosporaceae</taxon>
        <taxon>Catellatospora</taxon>
    </lineage>
</organism>
<evidence type="ECO:0000313" key="4">
    <source>
        <dbReference type="Proteomes" id="UP000601223"/>
    </source>
</evidence>
<keyword evidence="4" id="KW-1185">Reference proteome</keyword>
<dbReference type="Proteomes" id="UP000601223">
    <property type="component" value="Unassembled WGS sequence"/>
</dbReference>
<evidence type="ECO:0000259" key="2">
    <source>
        <dbReference type="Pfam" id="PF14024"/>
    </source>
</evidence>
<comment type="caution">
    <text evidence="3">The sequence shown here is derived from an EMBL/GenBank/DDBJ whole genome shotgun (WGS) entry which is preliminary data.</text>
</comment>
<proteinExistence type="predicted"/>